<dbReference type="InterPro" id="IPR001763">
    <property type="entry name" value="Rhodanese-like_dom"/>
</dbReference>
<feature type="signal peptide" evidence="1">
    <location>
        <begin position="1"/>
        <end position="27"/>
    </location>
</feature>
<dbReference type="PANTHER" id="PTHR44086">
    <property type="entry name" value="THIOSULFATE SULFURTRANSFERASE RDL2, MITOCHONDRIAL-RELATED"/>
    <property type="match status" value="1"/>
</dbReference>
<comment type="caution">
    <text evidence="4">The sequence shown here is derived from an EMBL/GenBank/DDBJ whole genome shotgun (WGS) entry which is preliminary data.</text>
</comment>
<dbReference type="EMBL" id="JACICE010000001">
    <property type="protein sequence ID" value="MBB3774278.1"/>
    <property type="molecule type" value="Genomic_DNA"/>
</dbReference>
<accession>A0A6I4UJS3</accession>
<dbReference type="SUPFAM" id="SSF52821">
    <property type="entry name" value="Rhodanese/Cell cycle control phosphatase"/>
    <property type="match status" value="1"/>
</dbReference>
<evidence type="ECO:0000259" key="2">
    <source>
        <dbReference type="PROSITE" id="PS50206"/>
    </source>
</evidence>
<evidence type="ECO:0000256" key="1">
    <source>
        <dbReference type="SAM" id="SignalP"/>
    </source>
</evidence>
<protein>
    <submittedName>
        <fullName evidence="4">Rhodanese-like domain-containing protein</fullName>
    </submittedName>
    <submittedName>
        <fullName evidence="3">Rhodanese-related sulfurtransferase</fullName>
    </submittedName>
</protein>
<gene>
    <name evidence="3" type="ORF">FHS52_000221</name>
    <name evidence="4" type="ORF">GRI59_05475</name>
</gene>
<dbReference type="Proteomes" id="UP000430021">
    <property type="component" value="Unassembled WGS sequence"/>
</dbReference>
<keyword evidence="6" id="KW-1185">Reference proteome</keyword>
<dbReference type="InterPro" id="IPR036873">
    <property type="entry name" value="Rhodanese-like_dom_sf"/>
</dbReference>
<dbReference type="RefSeq" id="WP_160760142.1">
    <property type="nucleotide sequence ID" value="NZ_BAAADZ010000002.1"/>
</dbReference>
<dbReference type="GO" id="GO:0004792">
    <property type="term" value="F:thiosulfate-cyanide sulfurtransferase activity"/>
    <property type="evidence" value="ECO:0007669"/>
    <property type="project" value="TreeGrafter"/>
</dbReference>
<organism evidence="4 5">
    <name type="scientific">Erythrobacter ramosus</name>
    <dbReference type="NCBI Taxonomy" id="35811"/>
    <lineage>
        <taxon>Bacteria</taxon>
        <taxon>Pseudomonadati</taxon>
        <taxon>Pseudomonadota</taxon>
        <taxon>Alphaproteobacteria</taxon>
        <taxon>Sphingomonadales</taxon>
        <taxon>Erythrobacteraceae</taxon>
        <taxon>Erythrobacter/Porphyrobacter group</taxon>
        <taxon>Erythrobacter</taxon>
    </lineage>
</organism>
<feature type="chain" id="PRO_5026306953" evidence="1">
    <location>
        <begin position="28"/>
        <end position="174"/>
    </location>
</feature>
<evidence type="ECO:0000313" key="3">
    <source>
        <dbReference type="EMBL" id="MBB3774278.1"/>
    </source>
</evidence>
<dbReference type="Pfam" id="PF00581">
    <property type="entry name" value="Rhodanese"/>
    <property type="match status" value="1"/>
</dbReference>
<dbReference type="OrthoDB" id="9789585at2"/>
<dbReference type="PROSITE" id="PS51257">
    <property type="entry name" value="PROKAR_LIPOPROTEIN"/>
    <property type="match status" value="1"/>
</dbReference>
<evidence type="ECO:0000313" key="6">
    <source>
        <dbReference type="Proteomes" id="UP000548685"/>
    </source>
</evidence>
<reference evidence="4 5" key="1">
    <citation type="submission" date="2019-12" db="EMBL/GenBank/DDBJ databases">
        <title>Genomic-based taxomic classification of the family Erythrobacteraceae.</title>
        <authorList>
            <person name="Xu L."/>
        </authorList>
    </citation>
    <scope>NUCLEOTIDE SEQUENCE [LARGE SCALE GENOMIC DNA]</scope>
    <source>
        <strain evidence="4 5">JCM 10282</strain>
    </source>
</reference>
<dbReference type="CDD" id="cd00158">
    <property type="entry name" value="RHOD"/>
    <property type="match status" value="1"/>
</dbReference>
<dbReference type="Proteomes" id="UP000548685">
    <property type="component" value="Unassembled WGS sequence"/>
</dbReference>
<name>A0A6I4UJS3_9SPHN</name>
<dbReference type="EMBL" id="WTYB01000001">
    <property type="protein sequence ID" value="MXP38064.1"/>
    <property type="molecule type" value="Genomic_DNA"/>
</dbReference>
<reference evidence="3 6" key="2">
    <citation type="submission" date="2020-08" db="EMBL/GenBank/DDBJ databases">
        <title>Genomic Encyclopedia of Type Strains, Phase IV (KMG-IV): sequencing the most valuable type-strain genomes for metagenomic binning, comparative biology and taxonomic classification.</title>
        <authorList>
            <person name="Goeker M."/>
        </authorList>
    </citation>
    <scope>NUCLEOTIDE SEQUENCE [LARGE SCALE GENOMIC DNA]</scope>
    <source>
        <strain evidence="3 6">DSM 8510</strain>
    </source>
</reference>
<feature type="domain" description="Rhodanese" evidence="2">
    <location>
        <begin position="85"/>
        <end position="173"/>
    </location>
</feature>
<evidence type="ECO:0000313" key="4">
    <source>
        <dbReference type="EMBL" id="MXP38064.1"/>
    </source>
</evidence>
<dbReference type="SMART" id="SM00450">
    <property type="entry name" value="RHOD"/>
    <property type="match status" value="1"/>
</dbReference>
<dbReference type="PROSITE" id="PS50206">
    <property type="entry name" value="RHODANESE_3"/>
    <property type="match status" value="1"/>
</dbReference>
<keyword evidence="1" id="KW-0732">Signal</keyword>
<dbReference type="Gene3D" id="3.40.250.10">
    <property type="entry name" value="Rhodanese-like domain"/>
    <property type="match status" value="1"/>
</dbReference>
<sequence>MTSARLALLLAPALPLAPVLLALSACGGEGSGASEGRKGPSAPLGFELAMAGVSEGAADDSAVPAPAAPAPLIALTPEQLAARLEKGNIRLIDVRTTAEVAEGVIPGAEHIPLDQFDPTALDLSDGREVVLYCRSGRRSAMAGEKLAAVTGEPVEHLEGGMLAWEAAQQPVDKP</sequence>
<dbReference type="AlphaFoldDB" id="A0A6I4UJS3"/>
<evidence type="ECO:0000313" key="5">
    <source>
        <dbReference type="Proteomes" id="UP000430021"/>
    </source>
</evidence>
<proteinExistence type="predicted"/>
<dbReference type="PANTHER" id="PTHR44086:SF10">
    <property type="entry name" value="THIOSULFATE SULFURTRANSFERASE_RHODANESE-LIKE DOMAIN-CONTAINING PROTEIN 3"/>
    <property type="match status" value="1"/>
</dbReference>